<dbReference type="PANTHER" id="PTHR43766">
    <property type="entry name" value="TRYPTOPHAN--TRNA LIGASE, MITOCHONDRIAL"/>
    <property type="match status" value="1"/>
</dbReference>
<feature type="non-terminal residue" evidence="10">
    <location>
        <position position="294"/>
    </location>
</feature>
<organism evidence="10 11">
    <name type="scientific">Funneliformis geosporum</name>
    <dbReference type="NCBI Taxonomy" id="1117311"/>
    <lineage>
        <taxon>Eukaryota</taxon>
        <taxon>Fungi</taxon>
        <taxon>Fungi incertae sedis</taxon>
        <taxon>Mucoromycota</taxon>
        <taxon>Glomeromycotina</taxon>
        <taxon>Glomeromycetes</taxon>
        <taxon>Glomerales</taxon>
        <taxon>Glomeraceae</taxon>
        <taxon>Funneliformis</taxon>
    </lineage>
</organism>
<dbReference type="GO" id="GO:0005829">
    <property type="term" value="C:cytosol"/>
    <property type="evidence" value="ECO:0007669"/>
    <property type="project" value="TreeGrafter"/>
</dbReference>
<evidence type="ECO:0000313" key="11">
    <source>
        <dbReference type="Proteomes" id="UP001153678"/>
    </source>
</evidence>
<dbReference type="AlphaFoldDB" id="A0A9W4SAG8"/>
<keyword evidence="3 9" id="KW-0436">Ligase</keyword>
<proteinExistence type="inferred from homology"/>
<sequence length="294" mass="33461">MSKPCFFTGIQSSGTLTLGNYCGLIQPILALQEDYEVIIMLADLHALTVPKKDFDYSQKSREIAALLYACGLKEQNCKLFIQSQVKEHLELSFLLSPHITISVLSNMIQYKEKKREQDTGNLALLTYPVLMAADIFLYDPDLIIVGKDQKQHLELTTELANKFNNFYGKQLLKLPTLKISDLGGKIMGLKNPQKKMSKSENDYIGLLDNPETVIKKIKEAETDSENKIYYDLEKKPGVSNLLTIYALLNNQGIKDAEKDLQGLNYHQFKLKLIDLLNKKLGMIQKNYCDYQPKI</sequence>
<evidence type="ECO:0000256" key="4">
    <source>
        <dbReference type="ARBA" id="ARBA00022741"/>
    </source>
</evidence>
<comment type="caution">
    <text evidence="10">The sequence shown here is derived from an EMBL/GenBank/DDBJ whole genome shotgun (WGS) entry which is preliminary data.</text>
</comment>
<dbReference type="GO" id="GO:0005524">
    <property type="term" value="F:ATP binding"/>
    <property type="evidence" value="ECO:0007669"/>
    <property type="project" value="UniProtKB-KW"/>
</dbReference>
<dbReference type="Pfam" id="PF00579">
    <property type="entry name" value="tRNA-synt_1b"/>
    <property type="match status" value="1"/>
</dbReference>
<evidence type="ECO:0000256" key="1">
    <source>
        <dbReference type="ARBA" id="ARBA00005594"/>
    </source>
</evidence>
<dbReference type="OrthoDB" id="15808at2759"/>
<gene>
    <name evidence="10" type="ORF">FWILDA_LOCUS435</name>
</gene>
<dbReference type="EC" id="6.1.1.2" evidence="2"/>
<protein>
    <recommendedName>
        <fullName evidence="2">tryptophan--tRNA ligase</fullName>
        <ecNumber evidence="2">6.1.1.2</ecNumber>
    </recommendedName>
    <alternativeName>
        <fullName evidence="8">Tryptophanyl-tRNA synthetase</fullName>
    </alternativeName>
</protein>
<keyword evidence="5 9" id="KW-0067">ATP-binding</keyword>
<dbReference type="Gene3D" id="1.10.240.10">
    <property type="entry name" value="Tyrosyl-Transfer RNA Synthetase"/>
    <property type="match status" value="1"/>
</dbReference>
<dbReference type="InterPro" id="IPR014729">
    <property type="entry name" value="Rossmann-like_a/b/a_fold"/>
</dbReference>
<evidence type="ECO:0000256" key="9">
    <source>
        <dbReference type="RuleBase" id="RU363036"/>
    </source>
</evidence>
<dbReference type="PRINTS" id="PR01039">
    <property type="entry name" value="TRNASYNTHTRP"/>
</dbReference>
<evidence type="ECO:0000313" key="10">
    <source>
        <dbReference type="EMBL" id="CAI2162196.1"/>
    </source>
</evidence>
<evidence type="ECO:0000256" key="5">
    <source>
        <dbReference type="ARBA" id="ARBA00022840"/>
    </source>
</evidence>
<dbReference type="InterPro" id="IPR002305">
    <property type="entry name" value="aa-tRNA-synth_Ic"/>
</dbReference>
<dbReference type="PANTHER" id="PTHR43766:SF1">
    <property type="entry name" value="TRYPTOPHAN--TRNA LIGASE, MITOCHONDRIAL"/>
    <property type="match status" value="1"/>
</dbReference>
<dbReference type="InterPro" id="IPR002306">
    <property type="entry name" value="Trp-tRNA-ligase"/>
</dbReference>
<evidence type="ECO:0000256" key="6">
    <source>
        <dbReference type="ARBA" id="ARBA00022917"/>
    </source>
</evidence>
<keyword evidence="4 9" id="KW-0547">Nucleotide-binding</keyword>
<accession>A0A9W4SAG8</accession>
<keyword evidence="6 9" id="KW-0648">Protein biosynthesis</keyword>
<evidence type="ECO:0000256" key="8">
    <source>
        <dbReference type="ARBA" id="ARBA00030268"/>
    </source>
</evidence>
<dbReference type="NCBIfam" id="TIGR00233">
    <property type="entry name" value="trpS"/>
    <property type="match status" value="1"/>
</dbReference>
<name>A0A9W4SAG8_9GLOM</name>
<dbReference type="GO" id="GO:0006436">
    <property type="term" value="P:tryptophanyl-tRNA aminoacylation"/>
    <property type="evidence" value="ECO:0007669"/>
    <property type="project" value="InterPro"/>
</dbReference>
<dbReference type="Proteomes" id="UP001153678">
    <property type="component" value="Unassembled WGS sequence"/>
</dbReference>
<dbReference type="CDD" id="cd00806">
    <property type="entry name" value="TrpRS_core"/>
    <property type="match status" value="1"/>
</dbReference>
<reference evidence="10" key="1">
    <citation type="submission" date="2022-08" db="EMBL/GenBank/DDBJ databases">
        <authorList>
            <person name="Kallberg Y."/>
            <person name="Tangrot J."/>
            <person name="Rosling A."/>
        </authorList>
    </citation>
    <scope>NUCLEOTIDE SEQUENCE</scope>
    <source>
        <strain evidence="10">Wild A</strain>
    </source>
</reference>
<dbReference type="InterPro" id="IPR050203">
    <property type="entry name" value="Trp-tRNA_synthetase"/>
</dbReference>
<evidence type="ECO:0000256" key="3">
    <source>
        <dbReference type="ARBA" id="ARBA00022598"/>
    </source>
</evidence>
<evidence type="ECO:0000256" key="2">
    <source>
        <dbReference type="ARBA" id="ARBA00013161"/>
    </source>
</evidence>
<dbReference type="Gene3D" id="3.40.50.620">
    <property type="entry name" value="HUPs"/>
    <property type="match status" value="1"/>
</dbReference>
<keyword evidence="7 9" id="KW-0030">Aminoacyl-tRNA synthetase</keyword>
<evidence type="ECO:0000256" key="7">
    <source>
        <dbReference type="ARBA" id="ARBA00023146"/>
    </source>
</evidence>
<comment type="similarity">
    <text evidence="1 9">Belongs to the class-I aminoacyl-tRNA synthetase family.</text>
</comment>
<dbReference type="EMBL" id="CAMKVN010000029">
    <property type="protein sequence ID" value="CAI2162196.1"/>
    <property type="molecule type" value="Genomic_DNA"/>
</dbReference>
<dbReference type="GO" id="GO:0004830">
    <property type="term" value="F:tryptophan-tRNA ligase activity"/>
    <property type="evidence" value="ECO:0007669"/>
    <property type="project" value="UniProtKB-EC"/>
</dbReference>
<dbReference type="SUPFAM" id="SSF52374">
    <property type="entry name" value="Nucleotidylyl transferase"/>
    <property type="match status" value="1"/>
</dbReference>
<keyword evidence="11" id="KW-1185">Reference proteome</keyword>